<feature type="domain" description="Fibronectin type-III" evidence="7">
    <location>
        <begin position="2185"/>
        <end position="2273"/>
    </location>
</feature>
<dbReference type="PROSITE" id="PS51318">
    <property type="entry name" value="TAT"/>
    <property type="match status" value="1"/>
</dbReference>
<dbReference type="InterPro" id="IPR003961">
    <property type="entry name" value="FN3_dom"/>
</dbReference>
<dbReference type="Pfam" id="PF16656">
    <property type="entry name" value="Pur_ac_phosph_N"/>
    <property type="match status" value="1"/>
</dbReference>
<protein>
    <submittedName>
        <fullName evidence="8">DUF2341 domain-containing protein</fullName>
    </submittedName>
</protein>
<dbReference type="Gene3D" id="2.60.120.200">
    <property type="match status" value="1"/>
</dbReference>
<keyword evidence="1 6" id="KW-0732">Signal</keyword>
<dbReference type="EMBL" id="JBHLWH010000019">
    <property type="protein sequence ID" value="MFC0248220.1"/>
    <property type="molecule type" value="Genomic_DNA"/>
</dbReference>
<dbReference type="InterPro" id="IPR006311">
    <property type="entry name" value="TAT_signal"/>
</dbReference>
<keyword evidence="5" id="KW-0812">Transmembrane</keyword>
<reference evidence="8 9" key="1">
    <citation type="submission" date="2024-09" db="EMBL/GenBank/DDBJ databases">
        <authorList>
            <person name="Sun Q."/>
            <person name="Mori K."/>
        </authorList>
    </citation>
    <scope>NUCLEOTIDE SEQUENCE [LARGE SCALE GENOMIC DNA]</scope>
    <source>
        <strain evidence="8 9">CCM 7609</strain>
    </source>
</reference>
<feature type="signal peptide" evidence="6">
    <location>
        <begin position="1"/>
        <end position="37"/>
    </location>
</feature>
<evidence type="ECO:0000256" key="5">
    <source>
        <dbReference type="SAM" id="Phobius"/>
    </source>
</evidence>
<comment type="caution">
    <text evidence="8">The sequence shown here is derived from an EMBL/GenBank/DDBJ whole genome shotgun (WGS) entry which is preliminary data.</text>
</comment>
<feature type="compositionally biased region" description="Polar residues" evidence="4">
    <location>
        <begin position="1664"/>
        <end position="1679"/>
    </location>
</feature>
<proteinExistence type="predicted"/>
<dbReference type="Gene3D" id="2.60.40.10">
    <property type="entry name" value="Immunoglobulins"/>
    <property type="match status" value="1"/>
</dbReference>
<dbReference type="InterPro" id="IPR013320">
    <property type="entry name" value="ConA-like_dom_sf"/>
</dbReference>
<dbReference type="InterPro" id="IPR008963">
    <property type="entry name" value="Purple_acid_Pase-like_N"/>
</dbReference>
<dbReference type="InterPro" id="IPR013783">
    <property type="entry name" value="Ig-like_fold"/>
</dbReference>
<dbReference type="CDD" id="cd00063">
    <property type="entry name" value="FN3"/>
    <property type="match status" value="1"/>
</dbReference>
<feature type="transmembrane region" description="Helical" evidence="5">
    <location>
        <begin position="2468"/>
        <end position="2488"/>
    </location>
</feature>
<evidence type="ECO:0000256" key="1">
    <source>
        <dbReference type="ARBA" id="ARBA00022729"/>
    </source>
</evidence>
<dbReference type="InterPro" id="IPR018765">
    <property type="entry name" value="DUF2341"/>
</dbReference>
<evidence type="ECO:0000313" key="9">
    <source>
        <dbReference type="Proteomes" id="UP001589766"/>
    </source>
</evidence>
<dbReference type="PANTHER" id="PTHR43143">
    <property type="entry name" value="METALLOPHOSPHOESTERASE, CALCINEURIN SUPERFAMILY"/>
    <property type="match status" value="1"/>
</dbReference>
<name>A0ABV6F3X1_9MICC</name>
<dbReference type="PANTHER" id="PTHR43143:SF1">
    <property type="entry name" value="SERINE_THREONINE-PROTEIN PHOSPHATASE CPPED1"/>
    <property type="match status" value="1"/>
</dbReference>
<dbReference type="InterPro" id="IPR051918">
    <property type="entry name" value="STPP_CPPED1"/>
</dbReference>
<feature type="chain" id="PRO_5047223814" evidence="6">
    <location>
        <begin position="38"/>
        <end position="2497"/>
    </location>
</feature>
<dbReference type="Pfam" id="PF10102">
    <property type="entry name" value="DUF2341"/>
    <property type="match status" value="1"/>
</dbReference>
<dbReference type="SUPFAM" id="SSF49265">
    <property type="entry name" value="Fibronectin type III"/>
    <property type="match status" value="1"/>
</dbReference>
<sequence length="2497" mass="263885">MTAVTQPQRRQNVGRIAMVGAVIAALSVPMMPMAAHAAPDGVDGTGTSADPYQLDSPEDLFAMAEAINSDSGSYAASHIDLVADIDLEGQPAFSGITAYSGTLDGLGNSISNIEYTREGTDSNHLGFVRDLNGGTITNLTLDGVSGDNGSSTGFVSGLAVYSKGGTITGSSVLDAELAAPNGEKAGGLVAEADGGTITNNVVQGSITANEMPAGIAAYIKNQTTVTHNLVSADLQMLTPGGAEGNRGNDAGLIVAYPGNPNASVISNNVALDGSIAYEGKVDGFTGRIVGYTGYDGWTAEDNLANSAITISGDAVTGPGTKNQHGTDVAAAELAQQATYENLGWDFANHWSFDETLGHPVPKYTYSLAGQGTEEFPFEVGSEHDLEFLAEQLNSENPIYTEATHLILTADLDFTDREAFPGIDRFAGTLAGQGHTISNLDYAPSESSNRLGLIRELDGGAVRDLKLQGVTAQGRPAGEADEGDYVSGVAVIATDATIEGVSVVDAELNAPGAEKVAGLAAELRGESTVRNNWVDGEITAKKMPAGVASYIHDESAARENIVTATLETLADGGAGTRGINAGLIVAYPGSGNNTQIAENVAHSGEVVYSGTVPGFAGRILGYHQTEGDYRVPVLENNLANEEIPVSGAAVSGTATGQNGADTTAAALGEQATYEDLGWDFNEDWFFDAELGHPVPLFIMDGDRPNRITNTFYGDSQTQRAFTWYADLGEEGSVQVSTSREFEDPAVVEATQRNSQHGENLYQAVATDLAADERYYYRVGDPGLGIWSATGTFTTSDGDSDFTFLDLTDTQSQNADEADLSADTIRKAQETVPGAEFLVHNGDVVEQGGREQDWIDLFGASQDSLLDTTIAPASGNHDEATNSFVDHFMLEAPNGQDTATGAYYSFDYNKAHISVLNTNEDGSQAVSDEQIEWLRQDVNQARENGAEWIIVTMHKGLYTTANHLDDADIIAMRDQLVPVIDELDIDLVLQGHDHVMSRTKVLEHDPEGVEEAAVVETEVITEIVNGKRIEYSVSPDGTIYYLPNTAGAKHYDQAETAEAGIDLEAYLQLFDRTGREDTENFVSIDVTDGQLTVNVYDIRDQGRPRLFESFGIDREIEPVDAQIEALPAADALTAEDATAVAEVRAGVDALSSAQQGGLANLEALEEREARLRILTGAVSTDGEQVAWAATDATDRQTVSITNSTRSDFEDSPVRLEIENAGEENPDRIAFTTQDGVQLPYEVESWDPNGTSVVWVRVPELAAHAATTIWAYYGTDQGQHDPAAVWDEDYALVEHFGAGAGAVEAGEPLVDSTGDNQGAIVGDPLELSVEGGDGRAQFGATRLQYPGDVGGQQDRISISSVVSVTSSQLNALTDDAPIVAKESTTEDGQSTFWQGVKPGSNEIGTRLQGNSYEFDNADLKHNFGFDADGFEADGEPHLITQTYDGMTYSVFMDGQEVHAQMLEYRSTFGDPDVLTTIGDYFTNDGTLASPFSGTISDVQIAGIPFTPDFESFRYSNYFGDAVSFGDPVSRDAEAVTLAIGTPTEGTELEAGLTDVTGTVSHRAELVATVAGEEVFREAVDAGTFTVSVPVNALGSQELTIRAEADASQSEDSVRLEVVDTVAPARPEVSDNSAEVSGADAEVGLTVAPESDDREALETTFYSNATVPLGSDNTTVRTGSTGDRTPVELTPTSGEVSGELLPTTVGEDENPYQIYEIELTEEQAGESELHFAWAGTGDDRRVSAYVWDHAADAWTLKDTGSNAEGESFELDITASDEDNAISSDNTVSLLVWRGLAEDPFQDSRDYTAEPSKADFDWGFDHIPDTQLYTQATPQLFADQVEYVVDRAEDRNTQLVVHAGDLVNREYLSQEYQFKNAEQGMGQLDEAGLPYLVSWGNHDYSDPRNNRVMLQKYYPTERFEASLEGTPWTFGGSHDIDNYYYTGEVDGAKLLVLTVGFFSADHAEDPGLGWARQVLEDHPDHNVILASHQSVNMGENSWANDHLMDQLIDPFPNVKLVLGGHITGTGVASHIREDGSVVHGILTDYQGRVYGGQEYLRHLSVDAENGILYANTYSPLLDKATSDGNWRQPINPDNVPGFHGTDSENFAIELDLGGSTERTLETGSLSLAVGEPVQLGDPQNSVGAEKIRMPLTGAVPGVEYEWYADLEDAAGHVTRTPVSTFTVTEQNVTAPGEPRDVSASAEDDAVTVAWTQPENDGGAPLTAFEVTVGDQTVTVPEDRLSVELAGFEPGDYPVTVRAQNSAGWSAGSSSVTVTVAEPDDGGGTPLPDASITVSGDFVPGGNVNVAGSGLAANTGYTVELRAVGDSGERRVDEAGVREVGATGFRLAVAVRPDGQPIELGTGTAAADGAFGLDAVLPPSIQPGAYDVVVVQEDADVASARIAVAVGSDGPGGSVGPGGSDGPGNSDGSGDGADGGPGGGAGPGGSAGNGGNAGDVDPTENLNGGTLANTGSNLAWAIGLGVLLILLGTALVILRRRRAHQTQ</sequence>
<keyword evidence="3" id="KW-0624">Polysaccharide degradation</keyword>
<dbReference type="InterPro" id="IPR015914">
    <property type="entry name" value="PAPs_N"/>
</dbReference>
<dbReference type="InterPro" id="IPR029052">
    <property type="entry name" value="Metallo-depent_PP-like"/>
</dbReference>
<feature type="region of interest" description="Disordered" evidence="4">
    <location>
        <begin position="1664"/>
        <end position="1693"/>
    </location>
</feature>
<dbReference type="SMART" id="SM00060">
    <property type="entry name" value="FN3"/>
    <property type="match status" value="1"/>
</dbReference>
<evidence type="ECO:0000256" key="4">
    <source>
        <dbReference type="SAM" id="MobiDB-lite"/>
    </source>
</evidence>
<dbReference type="Gene3D" id="3.60.21.10">
    <property type="match status" value="2"/>
</dbReference>
<dbReference type="PROSITE" id="PS50853">
    <property type="entry name" value="FN3"/>
    <property type="match status" value="1"/>
</dbReference>
<dbReference type="SUPFAM" id="SSF49899">
    <property type="entry name" value="Concanavalin A-like lectins/glucanases"/>
    <property type="match status" value="1"/>
</dbReference>
<dbReference type="SUPFAM" id="SSF49363">
    <property type="entry name" value="Purple acid phosphatase, N-terminal domain"/>
    <property type="match status" value="1"/>
</dbReference>
<organism evidence="8 9">
    <name type="scientific">Citricoccus parietis</name>
    <dbReference type="NCBI Taxonomy" id="592307"/>
    <lineage>
        <taxon>Bacteria</taxon>
        <taxon>Bacillati</taxon>
        <taxon>Actinomycetota</taxon>
        <taxon>Actinomycetes</taxon>
        <taxon>Micrococcales</taxon>
        <taxon>Micrococcaceae</taxon>
        <taxon>Citricoccus</taxon>
    </lineage>
</organism>
<dbReference type="Gene3D" id="2.160.20.110">
    <property type="match status" value="2"/>
</dbReference>
<keyword evidence="2" id="KW-0378">Hydrolase</keyword>
<dbReference type="Proteomes" id="UP001589766">
    <property type="component" value="Unassembled WGS sequence"/>
</dbReference>
<evidence type="ECO:0000313" key="8">
    <source>
        <dbReference type="EMBL" id="MFC0248220.1"/>
    </source>
</evidence>
<feature type="region of interest" description="Disordered" evidence="4">
    <location>
        <begin position="2400"/>
        <end position="2452"/>
    </location>
</feature>
<accession>A0ABV6F3X1</accession>
<keyword evidence="3" id="KW-0119">Carbohydrate metabolism</keyword>
<keyword evidence="5" id="KW-0472">Membrane</keyword>
<dbReference type="Pfam" id="PF00149">
    <property type="entry name" value="Metallophos"/>
    <property type="match status" value="2"/>
</dbReference>
<keyword evidence="2" id="KW-0326">Glycosidase</keyword>
<dbReference type="InterPro" id="IPR004843">
    <property type="entry name" value="Calcineurin-like_PHP"/>
</dbReference>
<dbReference type="SUPFAM" id="SSF56300">
    <property type="entry name" value="Metallo-dependent phosphatases"/>
    <property type="match status" value="2"/>
</dbReference>
<evidence type="ECO:0000259" key="7">
    <source>
        <dbReference type="PROSITE" id="PS50853"/>
    </source>
</evidence>
<feature type="compositionally biased region" description="Gly residues" evidence="4">
    <location>
        <begin position="2403"/>
        <end position="2447"/>
    </location>
</feature>
<dbReference type="NCBIfam" id="TIGR01167">
    <property type="entry name" value="LPXTG_anchor"/>
    <property type="match status" value="1"/>
</dbReference>
<keyword evidence="9" id="KW-1185">Reference proteome</keyword>
<dbReference type="InterPro" id="IPR036116">
    <property type="entry name" value="FN3_sf"/>
</dbReference>
<gene>
    <name evidence="8" type="ORF">ACFFIO_06875</name>
</gene>
<keyword evidence="5" id="KW-1133">Transmembrane helix</keyword>
<evidence type="ECO:0000256" key="2">
    <source>
        <dbReference type="ARBA" id="ARBA00023295"/>
    </source>
</evidence>
<evidence type="ECO:0000256" key="6">
    <source>
        <dbReference type="SAM" id="SignalP"/>
    </source>
</evidence>
<dbReference type="Pfam" id="PF00041">
    <property type="entry name" value="fn3"/>
    <property type="match status" value="1"/>
</dbReference>
<evidence type="ECO:0000256" key="3">
    <source>
        <dbReference type="ARBA" id="ARBA00023326"/>
    </source>
</evidence>